<sequence>MSLGMSQRLSTYTKILSLFLWGLVTESDVLRPLTQWPPSCEWIAFFICELIPFGS</sequence>
<dbReference type="EMBL" id="CM026423">
    <property type="protein sequence ID" value="KAG0585038.1"/>
    <property type="molecule type" value="Genomic_DNA"/>
</dbReference>
<evidence type="ECO:0000313" key="2">
    <source>
        <dbReference type="EMBL" id="KAG0585038.1"/>
    </source>
</evidence>
<feature type="chain" id="PRO_5035729842" evidence="1">
    <location>
        <begin position="28"/>
        <end position="55"/>
    </location>
</feature>
<evidence type="ECO:0000313" key="3">
    <source>
        <dbReference type="Proteomes" id="UP000822688"/>
    </source>
</evidence>
<reference evidence="2" key="1">
    <citation type="submission" date="2020-06" db="EMBL/GenBank/DDBJ databases">
        <title>WGS assembly of Ceratodon purpureus strain R40.</title>
        <authorList>
            <person name="Carey S.B."/>
            <person name="Jenkins J."/>
            <person name="Shu S."/>
            <person name="Lovell J.T."/>
            <person name="Sreedasyam A."/>
            <person name="Maumus F."/>
            <person name="Tiley G.P."/>
            <person name="Fernandez-Pozo N."/>
            <person name="Barry K."/>
            <person name="Chen C."/>
            <person name="Wang M."/>
            <person name="Lipzen A."/>
            <person name="Daum C."/>
            <person name="Saski C.A."/>
            <person name="Payton A.C."/>
            <person name="Mcbreen J.C."/>
            <person name="Conrad R.E."/>
            <person name="Kollar L.M."/>
            <person name="Olsson S."/>
            <person name="Huttunen S."/>
            <person name="Landis J.B."/>
            <person name="Wickett N.J."/>
            <person name="Johnson M.G."/>
            <person name="Rensing S.A."/>
            <person name="Grimwood J."/>
            <person name="Schmutz J."/>
            <person name="Mcdaniel S.F."/>
        </authorList>
    </citation>
    <scope>NUCLEOTIDE SEQUENCE</scope>
    <source>
        <strain evidence="2">R40</strain>
    </source>
</reference>
<accession>A0A8T0IQZ0</accession>
<proteinExistence type="predicted"/>
<dbReference type="AlphaFoldDB" id="A0A8T0IQZ0"/>
<dbReference type="Proteomes" id="UP000822688">
    <property type="component" value="Chromosome 3"/>
</dbReference>
<feature type="signal peptide" evidence="1">
    <location>
        <begin position="1"/>
        <end position="27"/>
    </location>
</feature>
<gene>
    <name evidence="2" type="ORF">KC19_3G252800</name>
</gene>
<protein>
    <submittedName>
        <fullName evidence="2">Uncharacterized protein</fullName>
    </submittedName>
</protein>
<comment type="caution">
    <text evidence="2">The sequence shown here is derived from an EMBL/GenBank/DDBJ whole genome shotgun (WGS) entry which is preliminary data.</text>
</comment>
<name>A0A8T0IQZ0_CERPU</name>
<keyword evidence="3" id="KW-1185">Reference proteome</keyword>
<keyword evidence="1" id="KW-0732">Signal</keyword>
<evidence type="ECO:0000256" key="1">
    <source>
        <dbReference type="SAM" id="SignalP"/>
    </source>
</evidence>
<organism evidence="2 3">
    <name type="scientific">Ceratodon purpureus</name>
    <name type="common">Fire moss</name>
    <name type="synonym">Dicranum purpureum</name>
    <dbReference type="NCBI Taxonomy" id="3225"/>
    <lineage>
        <taxon>Eukaryota</taxon>
        <taxon>Viridiplantae</taxon>
        <taxon>Streptophyta</taxon>
        <taxon>Embryophyta</taxon>
        <taxon>Bryophyta</taxon>
        <taxon>Bryophytina</taxon>
        <taxon>Bryopsida</taxon>
        <taxon>Dicranidae</taxon>
        <taxon>Pseudoditrichales</taxon>
        <taxon>Ditrichaceae</taxon>
        <taxon>Ceratodon</taxon>
    </lineage>
</organism>